<name>A0A8S5MCD2_9CAUD</name>
<feature type="region of interest" description="Disordered" evidence="1">
    <location>
        <begin position="444"/>
        <end position="463"/>
    </location>
</feature>
<dbReference type="EMBL" id="BK014874">
    <property type="protein sequence ID" value="DAD79884.1"/>
    <property type="molecule type" value="Genomic_DNA"/>
</dbReference>
<organism evidence="2">
    <name type="scientific">Siphoviridae sp. cthrG7</name>
    <dbReference type="NCBI Taxonomy" id="2826428"/>
    <lineage>
        <taxon>Viruses</taxon>
        <taxon>Duplodnaviria</taxon>
        <taxon>Heunggongvirae</taxon>
        <taxon>Uroviricota</taxon>
        <taxon>Caudoviricetes</taxon>
    </lineage>
</organism>
<sequence>MKITNAKTGIAYQLTPGTQLEVERPNLFFNEWGEQTLPVDIPDSDWNQKALGYPDITGMRKLPSDIQATISSGEYFSACRQAILTVKRKSTISTSFYLNEGSFLSQISKASLRDVFADETIPGVKTVQQGIDFCRSLLTNEHPQFSIFPVFVDFDNARRYINRLEFMDSEGYIKGTKTGTLDFYNVFPRVEEVDDVKIKLDPGYYMSPFIRAPYLLRRIFSFFGYTLLENFFDVTEPFKSMVFVNNTIDSLVNGTILLSHLVPDCKCNTILNVFRKKFLCEFIPDEVTRTVAIELFNDVSRMKAETDLTDCLTSGLEFNVPEYQKVNLSSESVIADGGDTYDSTSDLKAKYPNACLYPFTGEYYRIGFTDDSTVKQSICSANIPYLDGDNSLKEKKITCPDAMFSLVFETFPSSDRPDATRDKRSLVYVPYIGEGRSLNSTLVINSSSSGESEDAELDETASNKEQAPMLSLIYKGTDGYNIGTNTNYKNSEEKFADYSLLYNGPDGIYEKFYRSLDDLLRNSMHEVKGDILLSDHQKMTIPSHRKVIINGQELFIDKLKYYIGGDNEPTESSFYTTRLYAPVHSAIAEEKRFPLRDDAVCWRLNRNVYDISEAEYNAELIKFEISAARSGNTLPAIYPPFPTKEQVAAGGVYYERSYAACWDDRQGKRNYYRVVANLTPIKSPY</sequence>
<evidence type="ECO:0000256" key="1">
    <source>
        <dbReference type="SAM" id="MobiDB-lite"/>
    </source>
</evidence>
<reference evidence="2" key="1">
    <citation type="journal article" date="2021" name="Proc. Natl. Acad. Sci. U.S.A.">
        <title>A Catalog of Tens of Thousands of Viruses from Human Metagenomes Reveals Hidden Associations with Chronic Diseases.</title>
        <authorList>
            <person name="Tisza M.J."/>
            <person name="Buck C.B."/>
        </authorList>
    </citation>
    <scope>NUCLEOTIDE SEQUENCE</scope>
    <source>
        <strain evidence="2">CthrG7</strain>
    </source>
</reference>
<evidence type="ECO:0000313" key="2">
    <source>
        <dbReference type="EMBL" id="DAD79884.1"/>
    </source>
</evidence>
<protein>
    <submittedName>
        <fullName evidence="2">Uncharacterized protein</fullName>
    </submittedName>
</protein>
<proteinExistence type="predicted"/>
<accession>A0A8S5MCD2</accession>